<dbReference type="OrthoDB" id="163438at2759"/>
<dbReference type="PROSITE" id="PS50837">
    <property type="entry name" value="NACHT"/>
    <property type="match status" value="1"/>
</dbReference>
<dbReference type="EMBL" id="KB445797">
    <property type="protein sequence ID" value="EMD36657.1"/>
    <property type="molecule type" value="Genomic_DNA"/>
</dbReference>
<dbReference type="Gene3D" id="3.40.50.300">
    <property type="entry name" value="P-loop containing nucleotide triphosphate hydrolases"/>
    <property type="match status" value="1"/>
</dbReference>
<dbReference type="SMART" id="SM00382">
    <property type="entry name" value="AAA"/>
    <property type="match status" value="1"/>
</dbReference>
<dbReference type="PANTHER" id="PTHR10039:SF14">
    <property type="entry name" value="NACHT DOMAIN-CONTAINING PROTEIN"/>
    <property type="match status" value="1"/>
</dbReference>
<reference evidence="3 4" key="1">
    <citation type="journal article" date="2012" name="Proc. Natl. Acad. Sci. U.S.A.">
        <title>Comparative genomics of Ceriporiopsis subvermispora and Phanerochaete chrysosporium provide insight into selective ligninolysis.</title>
        <authorList>
            <person name="Fernandez-Fueyo E."/>
            <person name="Ruiz-Duenas F.J."/>
            <person name="Ferreira P."/>
            <person name="Floudas D."/>
            <person name="Hibbett D.S."/>
            <person name="Canessa P."/>
            <person name="Larrondo L.F."/>
            <person name="James T.Y."/>
            <person name="Seelenfreund D."/>
            <person name="Lobos S."/>
            <person name="Polanco R."/>
            <person name="Tello M."/>
            <person name="Honda Y."/>
            <person name="Watanabe T."/>
            <person name="Watanabe T."/>
            <person name="Ryu J.S."/>
            <person name="Kubicek C.P."/>
            <person name="Schmoll M."/>
            <person name="Gaskell J."/>
            <person name="Hammel K.E."/>
            <person name="St John F.J."/>
            <person name="Vanden Wymelenberg A."/>
            <person name="Sabat G."/>
            <person name="Splinter BonDurant S."/>
            <person name="Syed K."/>
            <person name="Yadav J.S."/>
            <person name="Doddapaneni H."/>
            <person name="Subramanian V."/>
            <person name="Lavin J.L."/>
            <person name="Oguiza J.A."/>
            <person name="Perez G."/>
            <person name="Pisabarro A.G."/>
            <person name="Ramirez L."/>
            <person name="Santoyo F."/>
            <person name="Master E."/>
            <person name="Coutinho P.M."/>
            <person name="Henrissat B."/>
            <person name="Lombard V."/>
            <person name="Magnuson J.K."/>
            <person name="Kuees U."/>
            <person name="Hori C."/>
            <person name="Igarashi K."/>
            <person name="Samejima M."/>
            <person name="Held B.W."/>
            <person name="Barry K.W."/>
            <person name="LaButti K.M."/>
            <person name="Lapidus A."/>
            <person name="Lindquist E.A."/>
            <person name="Lucas S.M."/>
            <person name="Riley R."/>
            <person name="Salamov A.A."/>
            <person name="Hoffmeister D."/>
            <person name="Schwenk D."/>
            <person name="Hadar Y."/>
            <person name="Yarden O."/>
            <person name="de Vries R.P."/>
            <person name="Wiebenga A."/>
            <person name="Stenlid J."/>
            <person name="Eastwood D."/>
            <person name="Grigoriev I.V."/>
            <person name="Berka R.M."/>
            <person name="Blanchette R.A."/>
            <person name="Kersten P."/>
            <person name="Martinez A.T."/>
            <person name="Vicuna R."/>
            <person name="Cullen D."/>
        </authorList>
    </citation>
    <scope>NUCLEOTIDE SEQUENCE [LARGE SCALE GENOMIC DNA]</scope>
    <source>
        <strain evidence="3 4">B</strain>
    </source>
</reference>
<evidence type="ECO:0000313" key="4">
    <source>
        <dbReference type="Proteomes" id="UP000016930"/>
    </source>
</evidence>
<dbReference type="AlphaFoldDB" id="M2RDX6"/>
<evidence type="ECO:0000259" key="2">
    <source>
        <dbReference type="PROSITE" id="PS50837"/>
    </source>
</evidence>
<dbReference type="PANTHER" id="PTHR10039">
    <property type="entry name" value="AMELOGENIN"/>
    <property type="match status" value="1"/>
</dbReference>
<dbReference type="Proteomes" id="UP000016930">
    <property type="component" value="Unassembled WGS sequence"/>
</dbReference>
<name>M2RDX6_CERS8</name>
<dbReference type="InterPro" id="IPR007111">
    <property type="entry name" value="NACHT_NTPase"/>
</dbReference>
<dbReference type="Pfam" id="PF24883">
    <property type="entry name" value="NPHP3_N"/>
    <property type="match status" value="1"/>
</dbReference>
<dbReference type="InterPro" id="IPR003593">
    <property type="entry name" value="AAA+_ATPase"/>
</dbReference>
<feature type="non-terminal residue" evidence="3">
    <location>
        <position position="246"/>
    </location>
</feature>
<gene>
    <name evidence="3" type="ORF">CERSUDRAFT_34296</name>
</gene>
<sequence>TRAQILDDLAHWAQSEQPSHRVYVLYGQAGMGKSSIAHALCQRLGSAYLGASFFFIRGQFNDPRSLFPSLAYQLAHSRPDLRPLIINAVKDYCRSGQSQRLKHQIEELLKHPLRAGSMKPGSLVLFVVDGIDECMNGPDDMVPQMLQLLCELASEISSIRVLLATRPETYILDALRTSSQSSTVQWRDLQKETGVDDDIRLFIKTDLEKAGKAGGFQVLVDHPNAIEELTRLSGGLFVWANTAIRF</sequence>
<dbReference type="SUPFAM" id="SSF52540">
    <property type="entry name" value="P-loop containing nucleoside triphosphate hydrolases"/>
    <property type="match status" value="1"/>
</dbReference>
<dbReference type="STRING" id="914234.M2RDX6"/>
<proteinExistence type="predicted"/>
<dbReference type="InterPro" id="IPR027417">
    <property type="entry name" value="P-loop_NTPase"/>
</dbReference>
<dbReference type="HOGENOM" id="CLU_000288_6_8_1"/>
<dbReference type="InterPro" id="IPR056884">
    <property type="entry name" value="NPHP3-like_N"/>
</dbReference>
<feature type="domain" description="NACHT" evidence="2">
    <location>
        <begin position="21"/>
        <end position="167"/>
    </location>
</feature>
<evidence type="ECO:0000313" key="3">
    <source>
        <dbReference type="EMBL" id="EMD36657.1"/>
    </source>
</evidence>
<evidence type="ECO:0000256" key="1">
    <source>
        <dbReference type="ARBA" id="ARBA00022737"/>
    </source>
</evidence>
<keyword evidence="1" id="KW-0677">Repeat</keyword>
<accession>M2RDX6</accession>
<keyword evidence="4" id="KW-1185">Reference proteome</keyword>
<feature type="non-terminal residue" evidence="3">
    <location>
        <position position="1"/>
    </location>
</feature>
<organism evidence="3 4">
    <name type="scientific">Ceriporiopsis subvermispora (strain B)</name>
    <name type="common">White-rot fungus</name>
    <name type="synonym">Gelatoporia subvermispora</name>
    <dbReference type="NCBI Taxonomy" id="914234"/>
    <lineage>
        <taxon>Eukaryota</taxon>
        <taxon>Fungi</taxon>
        <taxon>Dikarya</taxon>
        <taxon>Basidiomycota</taxon>
        <taxon>Agaricomycotina</taxon>
        <taxon>Agaricomycetes</taxon>
        <taxon>Polyporales</taxon>
        <taxon>Gelatoporiaceae</taxon>
        <taxon>Gelatoporia</taxon>
    </lineage>
</organism>
<protein>
    <recommendedName>
        <fullName evidence="2">NACHT domain-containing protein</fullName>
    </recommendedName>
</protein>